<evidence type="ECO:0000256" key="11">
    <source>
        <dbReference type="RuleBase" id="RU000687"/>
    </source>
</evidence>
<dbReference type="InterPro" id="IPR018000">
    <property type="entry name" value="Neurotransmitter_ion_chnl_CS"/>
</dbReference>
<evidence type="ECO:0000256" key="2">
    <source>
        <dbReference type="ARBA" id="ARBA00004236"/>
    </source>
</evidence>
<feature type="chain" id="PRO_5041771686" evidence="11">
    <location>
        <begin position="27"/>
        <end position="657"/>
    </location>
</feature>
<dbReference type="InterPro" id="IPR038050">
    <property type="entry name" value="Neuro_actylchol_rec"/>
</dbReference>
<dbReference type="PRINTS" id="PR00253">
    <property type="entry name" value="GABAARECEPTR"/>
</dbReference>
<dbReference type="AlphaFoldDB" id="A0AAF3J3B7"/>
<evidence type="ECO:0000256" key="6">
    <source>
        <dbReference type="ARBA" id="ARBA00022729"/>
    </source>
</evidence>
<evidence type="ECO:0000259" key="12">
    <source>
        <dbReference type="Pfam" id="PF02931"/>
    </source>
</evidence>
<evidence type="ECO:0000256" key="8">
    <source>
        <dbReference type="ARBA" id="ARBA00023065"/>
    </source>
</evidence>
<feature type="domain" description="Neurotransmitter-gated ion-channel ligand-binding" evidence="12">
    <location>
        <begin position="151"/>
        <end position="353"/>
    </location>
</feature>
<evidence type="ECO:0000259" key="13">
    <source>
        <dbReference type="Pfam" id="PF02932"/>
    </source>
</evidence>
<dbReference type="GO" id="GO:0005230">
    <property type="term" value="F:extracellular ligand-gated monoatomic ion channel activity"/>
    <property type="evidence" value="ECO:0007669"/>
    <property type="project" value="InterPro"/>
</dbReference>
<reference evidence="15" key="1">
    <citation type="submission" date="2024-02" db="UniProtKB">
        <authorList>
            <consortium name="WormBaseParasite"/>
        </authorList>
    </citation>
    <scope>IDENTIFICATION</scope>
</reference>
<dbReference type="Proteomes" id="UP000887575">
    <property type="component" value="Unassembled WGS sequence"/>
</dbReference>
<sequence>MARVVRSLLIAFLICWLNNNSYLAQAQDRTAEFRNNLIAEHSRKTFQDTNSEETVQTILDSIHSASSTQTIRPTPISDVLHGFTHEFVESSREHLEKETDANIFKKLWYDPAFRVHSLCEPHNSGNQNEQLVWTESGDRLLKIIGNGVVAGGYNMMMAPNQALGKRTEVYVAMYIESMSSFKAQTMDFEMDMYLAMGWFDRRLAHNCTHPILVTSKVIADRIWHPDLYFVNSKFAYLQEVTTPNFMVVVYPDGLVFKSVRVDVTLSCMLELQMFPMDFQECPILIQSYAYIENIVKLHWHIDHPHFPVGSNQDIKLNDMEIVDKKFEDCSGAYPMFRGSSNWSCIKASIVMKRLVLFHIIQTYIPTGMLVVISWMSFWLDPRASPARISLTITSLLTLTTMSNGARQDLPQVSYIKALDIWLTFSQGLIFLVLLEYSFVSFYITRRVFDCVHRKFQQKLSNHNHHKHSGEDYKCEEAPTPESFPFARSGRESPPPPQIIVDGVNGELNNGSVLGGSMRESLVSEKDRDAAREHEKQPFTVTHGLSQCMSRTAALNRALCGDEFPPGTTFRPRLASWVELEVETAALVSATPHAAAHIYNKFDFTKPCTKCALENERTARKIDRYSRFVFPMVFVIFCVAYWSYYYWIKSENEAKNKN</sequence>
<dbReference type="CDD" id="cd19049">
    <property type="entry name" value="LGIC_TM_anion"/>
    <property type="match status" value="1"/>
</dbReference>
<dbReference type="CDD" id="cd18987">
    <property type="entry name" value="LGIC_ECD_anion"/>
    <property type="match status" value="1"/>
</dbReference>
<dbReference type="Pfam" id="PF02931">
    <property type="entry name" value="Neur_chan_LBD"/>
    <property type="match status" value="1"/>
</dbReference>
<keyword evidence="6 11" id="KW-0732">Signal</keyword>
<evidence type="ECO:0000256" key="4">
    <source>
        <dbReference type="ARBA" id="ARBA00022475"/>
    </source>
</evidence>
<comment type="caution">
    <text evidence="11">Lacks conserved residue(s) required for the propagation of feature annotation.</text>
</comment>
<dbReference type="GO" id="GO:0004888">
    <property type="term" value="F:transmembrane signaling receptor activity"/>
    <property type="evidence" value="ECO:0007669"/>
    <property type="project" value="InterPro"/>
</dbReference>
<dbReference type="SUPFAM" id="SSF90112">
    <property type="entry name" value="Neurotransmitter-gated ion-channel transmembrane pore"/>
    <property type="match status" value="1"/>
</dbReference>
<dbReference type="PRINTS" id="PR00252">
    <property type="entry name" value="NRIONCHANNEL"/>
</dbReference>
<evidence type="ECO:0000256" key="1">
    <source>
        <dbReference type="ARBA" id="ARBA00004141"/>
    </source>
</evidence>
<organism evidence="14 15">
    <name type="scientific">Mesorhabditis belari</name>
    <dbReference type="NCBI Taxonomy" id="2138241"/>
    <lineage>
        <taxon>Eukaryota</taxon>
        <taxon>Metazoa</taxon>
        <taxon>Ecdysozoa</taxon>
        <taxon>Nematoda</taxon>
        <taxon>Chromadorea</taxon>
        <taxon>Rhabditida</taxon>
        <taxon>Rhabditina</taxon>
        <taxon>Rhabditomorpha</taxon>
        <taxon>Rhabditoidea</taxon>
        <taxon>Rhabditidae</taxon>
        <taxon>Mesorhabditinae</taxon>
        <taxon>Mesorhabditis</taxon>
    </lineage>
</organism>
<evidence type="ECO:0000256" key="5">
    <source>
        <dbReference type="ARBA" id="ARBA00022692"/>
    </source>
</evidence>
<keyword evidence="10 11" id="KW-0407">Ion channel</keyword>
<evidence type="ECO:0000313" key="14">
    <source>
        <dbReference type="Proteomes" id="UP000887575"/>
    </source>
</evidence>
<feature type="signal peptide" evidence="11">
    <location>
        <begin position="1"/>
        <end position="26"/>
    </location>
</feature>
<accession>A0AAF3J3B7</accession>
<dbReference type="Pfam" id="PF02932">
    <property type="entry name" value="Neur_chan_memb"/>
    <property type="match status" value="1"/>
</dbReference>
<dbReference type="InterPro" id="IPR006201">
    <property type="entry name" value="Neur_channel"/>
</dbReference>
<evidence type="ECO:0000256" key="9">
    <source>
        <dbReference type="ARBA" id="ARBA00023136"/>
    </source>
</evidence>
<keyword evidence="14" id="KW-1185">Reference proteome</keyword>
<dbReference type="Gene3D" id="1.20.58.390">
    <property type="entry name" value="Neurotransmitter-gated ion-channel transmembrane domain"/>
    <property type="match status" value="1"/>
</dbReference>
<proteinExistence type="inferred from homology"/>
<keyword evidence="5 11" id="KW-0812">Transmembrane</keyword>
<feature type="transmembrane region" description="Helical" evidence="11">
    <location>
        <begin position="354"/>
        <end position="379"/>
    </location>
</feature>
<keyword evidence="4" id="KW-1003">Cell membrane</keyword>
<dbReference type="NCBIfam" id="TIGR00860">
    <property type="entry name" value="LIC"/>
    <property type="match status" value="1"/>
</dbReference>
<evidence type="ECO:0000256" key="3">
    <source>
        <dbReference type="ARBA" id="ARBA00022448"/>
    </source>
</evidence>
<dbReference type="PROSITE" id="PS00236">
    <property type="entry name" value="NEUROTR_ION_CHANNEL"/>
    <property type="match status" value="1"/>
</dbReference>
<dbReference type="InterPro" id="IPR036734">
    <property type="entry name" value="Neur_chan_lig-bd_sf"/>
</dbReference>
<dbReference type="PANTHER" id="PTHR18945">
    <property type="entry name" value="NEUROTRANSMITTER GATED ION CHANNEL"/>
    <property type="match status" value="1"/>
</dbReference>
<dbReference type="Gene3D" id="2.70.170.10">
    <property type="entry name" value="Neurotransmitter-gated ion-channel ligand-binding domain"/>
    <property type="match status" value="1"/>
</dbReference>
<evidence type="ECO:0000313" key="15">
    <source>
        <dbReference type="WBParaSite" id="MBELARI_LOCUS13595.1"/>
    </source>
</evidence>
<evidence type="ECO:0000256" key="7">
    <source>
        <dbReference type="ARBA" id="ARBA00022989"/>
    </source>
</evidence>
<keyword evidence="7 11" id="KW-1133">Transmembrane helix</keyword>
<comment type="subcellular location">
    <subcellularLocation>
        <location evidence="2">Cell membrane</location>
    </subcellularLocation>
    <subcellularLocation>
        <location evidence="1">Membrane</location>
        <topology evidence="1">Multi-pass membrane protein</topology>
    </subcellularLocation>
</comment>
<dbReference type="WBParaSite" id="MBELARI_LOCUS13595.1">
    <property type="protein sequence ID" value="MBELARI_LOCUS13595.1"/>
    <property type="gene ID" value="MBELARI_LOCUS13595"/>
</dbReference>
<feature type="transmembrane region" description="Helical" evidence="11">
    <location>
        <begin position="627"/>
        <end position="647"/>
    </location>
</feature>
<dbReference type="InterPro" id="IPR006028">
    <property type="entry name" value="GABAA/Glycine_rcpt"/>
</dbReference>
<keyword evidence="9 11" id="KW-0472">Membrane</keyword>
<name>A0AAF3J3B7_9BILA</name>
<feature type="domain" description="Neurotransmitter-gated ion-channel transmembrane" evidence="13">
    <location>
        <begin position="362"/>
        <end position="641"/>
    </location>
</feature>
<dbReference type="InterPro" id="IPR006202">
    <property type="entry name" value="Neur_chan_lig-bd"/>
</dbReference>
<dbReference type="InterPro" id="IPR006029">
    <property type="entry name" value="Neurotrans-gated_channel_TM"/>
</dbReference>
<keyword evidence="3 11" id="KW-0813">Transport</keyword>
<protein>
    <submittedName>
        <fullName evidence="15">Uncharacterized protein</fullName>
    </submittedName>
</protein>
<dbReference type="InterPro" id="IPR036719">
    <property type="entry name" value="Neuro-gated_channel_TM_sf"/>
</dbReference>
<comment type="similarity">
    <text evidence="11">Belongs to the ligand-gated ion channel (TC 1.A.9) family.</text>
</comment>
<keyword evidence="8 11" id="KW-0406">Ion transport</keyword>
<feature type="transmembrane region" description="Helical" evidence="11">
    <location>
        <begin position="420"/>
        <end position="444"/>
    </location>
</feature>
<dbReference type="SUPFAM" id="SSF63712">
    <property type="entry name" value="Nicotinic receptor ligand binding domain-like"/>
    <property type="match status" value="1"/>
</dbReference>
<evidence type="ECO:0000256" key="10">
    <source>
        <dbReference type="ARBA" id="ARBA00023303"/>
    </source>
</evidence>
<dbReference type="GO" id="GO:0005886">
    <property type="term" value="C:plasma membrane"/>
    <property type="evidence" value="ECO:0007669"/>
    <property type="project" value="UniProtKB-SubCell"/>
</dbReference>